<dbReference type="Proteomes" id="UP000253664">
    <property type="component" value="Unassembled WGS sequence"/>
</dbReference>
<evidence type="ECO:0000313" key="2">
    <source>
        <dbReference type="Proteomes" id="UP000253664"/>
    </source>
</evidence>
<evidence type="ECO:0000313" key="1">
    <source>
        <dbReference type="EMBL" id="RCI13376.1"/>
    </source>
</evidence>
<name>A0A367LG26_9HYPO</name>
<gene>
    <name evidence="1" type="ORF">L249_0658</name>
</gene>
<accession>A0A367LG26</accession>
<reference evidence="1 2" key="1">
    <citation type="journal article" date="2015" name="BMC Genomics">
        <title>Insights from the genome of Ophiocordyceps polyrhachis-furcata to pathogenicity and host specificity in insect fungi.</title>
        <authorList>
            <person name="Wichadakul D."/>
            <person name="Kobmoo N."/>
            <person name="Ingsriswang S."/>
            <person name="Tangphatsornruang S."/>
            <person name="Chantasingh D."/>
            <person name="Luangsa-ard J.J."/>
            <person name="Eurwilaichitr L."/>
        </authorList>
    </citation>
    <scope>NUCLEOTIDE SEQUENCE [LARGE SCALE GENOMIC DNA]</scope>
    <source>
        <strain evidence="1 2">BCC 54312</strain>
    </source>
</reference>
<dbReference type="EMBL" id="LKCN02000007">
    <property type="protein sequence ID" value="RCI13376.1"/>
    <property type="molecule type" value="Genomic_DNA"/>
</dbReference>
<sequence length="69" mass="7880">MFLPGFVVYMDPWTKARQRRNIATRAMKHDEEAGKRREAVDLLPVRGSCWMPGYVIRADEGGKPYAAVL</sequence>
<dbReference type="AlphaFoldDB" id="A0A367LG26"/>
<protein>
    <submittedName>
        <fullName evidence="1">Uncharacterized protein</fullName>
    </submittedName>
</protein>
<organism evidence="1 2">
    <name type="scientific">Ophiocordyceps polyrhachis-furcata BCC 54312</name>
    <dbReference type="NCBI Taxonomy" id="1330021"/>
    <lineage>
        <taxon>Eukaryota</taxon>
        <taxon>Fungi</taxon>
        <taxon>Dikarya</taxon>
        <taxon>Ascomycota</taxon>
        <taxon>Pezizomycotina</taxon>
        <taxon>Sordariomycetes</taxon>
        <taxon>Hypocreomycetidae</taxon>
        <taxon>Hypocreales</taxon>
        <taxon>Ophiocordycipitaceae</taxon>
        <taxon>Ophiocordyceps</taxon>
    </lineage>
</organism>
<proteinExistence type="predicted"/>
<keyword evidence="2" id="KW-1185">Reference proteome</keyword>
<comment type="caution">
    <text evidence="1">The sequence shown here is derived from an EMBL/GenBank/DDBJ whole genome shotgun (WGS) entry which is preliminary data.</text>
</comment>